<feature type="chain" id="PRO_5025382091" evidence="1">
    <location>
        <begin position="19"/>
        <end position="95"/>
    </location>
</feature>
<sequence>MKFEIVLLVSLNAIGIFADSMVDISKRTAYRELNDIMKRCVGSCTSCFGPNAVQCSASTCYILADGESCCASGCFPPDNWPIEIFWRWHWLEISS</sequence>
<evidence type="ECO:0000313" key="2">
    <source>
        <dbReference type="EMBL" id="KAF2670210.1"/>
    </source>
</evidence>
<reference evidence="2" key="1">
    <citation type="journal article" date="2020" name="Stud. Mycol.">
        <title>101 Dothideomycetes genomes: a test case for predicting lifestyles and emergence of pathogens.</title>
        <authorList>
            <person name="Haridas S."/>
            <person name="Albert R."/>
            <person name="Binder M."/>
            <person name="Bloem J."/>
            <person name="Labutti K."/>
            <person name="Salamov A."/>
            <person name="Andreopoulos B."/>
            <person name="Baker S."/>
            <person name="Barry K."/>
            <person name="Bills G."/>
            <person name="Bluhm B."/>
            <person name="Cannon C."/>
            <person name="Castanera R."/>
            <person name="Culley D."/>
            <person name="Daum C."/>
            <person name="Ezra D."/>
            <person name="Gonzalez J."/>
            <person name="Henrissat B."/>
            <person name="Kuo A."/>
            <person name="Liang C."/>
            <person name="Lipzen A."/>
            <person name="Lutzoni F."/>
            <person name="Magnuson J."/>
            <person name="Mondo S."/>
            <person name="Nolan M."/>
            <person name="Ohm R."/>
            <person name="Pangilinan J."/>
            <person name="Park H.-J."/>
            <person name="Ramirez L."/>
            <person name="Alfaro M."/>
            <person name="Sun H."/>
            <person name="Tritt A."/>
            <person name="Yoshinaga Y."/>
            <person name="Zwiers L.-H."/>
            <person name="Turgeon B."/>
            <person name="Goodwin S."/>
            <person name="Spatafora J."/>
            <person name="Crous P."/>
            <person name="Grigoriev I."/>
        </authorList>
    </citation>
    <scope>NUCLEOTIDE SEQUENCE</scope>
    <source>
        <strain evidence="2">CBS 115976</strain>
    </source>
</reference>
<dbReference type="EMBL" id="MU004234">
    <property type="protein sequence ID" value="KAF2670210.1"/>
    <property type="molecule type" value="Genomic_DNA"/>
</dbReference>
<evidence type="ECO:0000313" key="3">
    <source>
        <dbReference type="Proteomes" id="UP000799302"/>
    </source>
</evidence>
<name>A0A6A6UEI2_9PEZI</name>
<organism evidence="2 3">
    <name type="scientific">Microthyrium microscopicum</name>
    <dbReference type="NCBI Taxonomy" id="703497"/>
    <lineage>
        <taxon>Eukaryota</taxon>
        <taxon>Fungi</taxon>
        <taxon>Dikarya</taxon>
        <taxon>Ascomycota</taxon>
        <taxon>Pezizomycotina</taxon>
        <taxon>Dothideomycetes</taxon>
        <taxon>Dothideomycetes incertae sedis</taxon>
        <taxon>Microthyriales</taxon>
        <taxon>Microthyriaceae</taxon>
        <taxon>Microthyrium</taxon>
    </lineage>
</organism>
<gene>
    <name evidence="2" type="ORF">BT63DRAFT_231977</name>
</gene>
<keyword evidence="1" id="KW-0732">Signal</keyword>
<dbReference type="AlphaFoldDB" id="A0A6A6UEI2"/>
<proteinExistence type="predicted"/>
<feature type="signal peptide" evidence="1">
    <location>
        <begin position="1"/>
        <end position="18"/>
    </location>
</feature>
<keyword evidence="3" id="KW-1185">Reference proteome</keyword>
<dbReference type="Proteomes" id="UP000799302">
    <property type="component" value="Unassembled WGS sequence"/>
</dbReference>
<protein>
    <submittedName>
        <fullName evidence="2">Uncharacterized protein</fullName>
    </submittedName>
</protein>
<evidence type="ECO:0000256" key="1">
    <source>
        <dbReference type="SAM" id="SignalP"/>
    </source>
</evidence>
<accession>A0A6A6UEI2</accession>